<dbReference type="InterPro" id="IPR035965">
    <property type="entry name" value="PAS-like_dom_sf"/>
</dbReference>
<dbReference type="GO" id="GO:0006355">
    <property type="term" value="P:regulation of DNA-templated transcription"/>
    <property type="evidence" value="ECO:0007669"/>
    <property type="project" value="InterPro"/>
</dbReference>
<feature type="coiled-coil region" evidence="4">
    <location>
        <begin position="189"/>
        <end position="216"/>
    </location>
</feature>
<dbReference type="InterPro" id="IPR003593">
    <property type="entry name" value="AAA+_ATPase"/>
</dbReference>
<evidence type="ECO:0000259" key="5">
    <source>
        <dbReference type="PROSITE" id="PS50045"/>
    </source>
</evidence>
<dbReference type="PROSITE" id="PS00676">
    <property type="entry name" value="SIGMA54_INTERACT_2"/>
    <property type="match status" value="1"/>
</dbReference>
<evidence type="ECO:0000256" key="1">
    <source>
        <dbReference type="ARBA" id="ARBA00022741"/>
    </source>
</evidence>
<dbReference type="SUPFAM" id="SSF55785">
    <property type="entry name" value="PYP-like sensor domain (PAS domain)"/>
    <property type="match status" value="1"/>
</dbReference>
<dbReference type="InterPro" id="IPR025943">
    <property type="entry name" value="Sigma_54_int_dom_ATP-bd_2"/>
</dbReference>
<dbReference type="OrthoDB" id="9764280at2"/>
<dbReference type="InterPro" id="IPR000014">
    <property type="entry name" value="PAS"/>
</dbReference>
<reference evidence="7" key="1">
    <citation type="submission" date="2017-02" db="EMBL/GenBank/DDBJ databases">
        <authorList>
            <person name="Varghese N."/>
            <person name="Submissions S."/>
        </authorList>
    </citation>
    <scope>NUCLEOTIDE SEQUENCE [LARGE SCALE GENOMIC DNA]</scope>
    <source>
        <strain evidence="7">ATCC BAA-73</strain>
    </source>
</reference>
<dbReference type="PROSITE" id="PS00675">
    <property type="entry name" value="SIGMA54_INTERACT_1"/>
    <property type="match status" value="1"/>
</dbReference>
<feature type="domain" description="Sigma-54 factor interaction" evidence="5">
    <location>
        <begin position="338"/>
        <end position="564"/>
    </location>
</feature>
<evidence type="ECO:0000256" key="4">
    <source>
        <dbReference type="SAM" id="Coils"/>
    </source>
</evidence>
<organism evidence="6 7">
    <name type="scientific">Selenihalanaerobacter shriftii</name>
    <dbReference type="NCBI Taxonomy" id="142842"/>
    <lineage>
        <taxon>Bacteria</taxon>
        <taxon>Bacillati</taxon>
        <taxon>Bacillota</taxon>
        <taxon>Clostridia</taxon>
        <taxon>Halanaerobiales</taxon>
        <taxon>Halobacteroidaceae</taxon>
        <taxon>Selenihalanaerobacter</taxon>
    </lineage>
</organism>
<dbReference type="AlphaFoldDB" id="A0A1T4MNT4"/>
<dbReference type="SMART" id="SM00091">
    <property type="entry name" value="PAS"/>
    <property type="match status" value="1"/>
</dbReference>
<proteinExistence type="predicted"/>
<evidence type="ECO:0000256" key="2">
    <source>
        <dbReference type="ARBA" id="ARBA00022840"/>
    </source>
</evidence>
<name>A0A1T4MNT4_9FIRM</name>
<keyword evidence="2" id="KW-0067">ATP-binding</keyword>
<keyword evidence="1" id="KW-0547">Nucleotide-binding</keyword>
<gene>
    <name evidence="6" type="ORF">SAMN02745118_01547</name>
</gene>
<accession>A0A1T4MNT4</accession>
<dbReference type="Gene3D" id="3.40.50.300">
    <property type="entry name" value="P-loop containing nucleotide triphosphate hydrolases"/>
    <property type="match status" value="1"/>
</dbReference>
<dbReference type="InterPro" id="IPR002078">
    <property type="entry name" value="Sigma_54_int"/>
</dbReference>
<dbReference type="InterPro" id="IPR027417">
    <property type="entry name" value="P-loop_NTPase"/>
</dbReference>
<protein>
    <submittedName>
        <fullName evidence="6">PAS domain S-box-containing protein</fullName>
    </submittedName>
</protein>
<dbReference type="SMART" id="SM00382">
    <property type="entry name" value="AAA"/>
    <property type="match status" value="1"/>
</dbReference>
<keyword evidence="3" id="KW-0238">DNA-binding</keyword>
<dbReference type="Gene3D" id="3.30.450.20">
    <property type="entry name" value="PAS domain"/>
    <property type="match status" value="1"/>
</dbReference>
<dbReference type="RefSeq" id="WP_078810023.1">
    <property type="nucleotide sequence ID" value="NZ_FUWM01000011.1"/>
</dbReference>
<dbReference type="InterPro" id="IPR058031">
    <property type="entry name" value="AAA_lid_NorR"/>
</dbReference>
<evidence type="ECO:0000313" key="6">
    <source>
        <dbReference type="EMBL" id="SJZ68672.1"/>
    </source>
</evidence>
<dbReference type="FunFam" id="3.40.50.300:FF:000006">
    <property type="entry name" value="DNA-binding transcriptional regulator NtrC"/>
    <property type="match status" value="1"/>
</dbReference>
<keyword evidence="4" id="KW-0175">Coiled coil</keyword>
<dbReference type="PANTHER" id="PTHR32071:SF57">
    <property type="entry name" value="C4-DICARBOXYLATE TRANSPORT TRANSCRIPTIONAL REGULATORY PROTEIN DCTD"/>
    <property type="match status" value="1"/>
</dbReference>
<dbReference type="SUPFAM" id="SSF52540">
    <property type="entry name" value="P-loop containing nucleoside triphosphate hydrolases"/>
    <property type="match status" value="1"/>
</dbReference>
<dbReference type="PROSITE" id="PS50045">
    <property type="entry name" value="SIGMA54_INTERACT_4"/>
    <property type="match status" value="1"/>
</dbReference>
<dbReference type="Pfam" id="PF00158">
    <property type="entry name" value="Sigma54_activat"/>
    <property type="match status" value="1"/>
</dbReference>
<dbReference type="STRING" id="142842.SAMN02745118_01547"/>
<dbReference type="CDD" id="cd00009">
    <property type="entry name" value="AAA"/>
    <property type="match status" value="1"/>
</dbReference>
<dbReference type="NCBIfam" id="TIGR00229">
    <property type="entry name" value="sensory_box"/>
    <property type="match status" value="1"/>
</dbReference>
<dbReference type="InterPro" id="IPR036388">
    <property type="entry name" value="WH-like_DNA-bd_sf"/>
</dbReference>
<evidence type="ECO:0000313" key="7">
    <source>
        <dbReference type="Proteomes" id="UP000190625"/>
    </source>
</evidence>
<dbReference type="SUPFAM" id="SSF46785">
    <property type="entry name" value="Winged helix' DNA-binding domain"/>
    <property type="match status" value="1"/>
</dbReference>
<dbReference type="Pfam" id="PF25601">
    <property type="entry name" value="AAA_lid_14"/>
    <property type="match status" value="1"/>
</dbReference>
<dbReference type="InterPro" id="IPR025662">
    <property type="entry name" value="Sigma_54_int_dom_ATP-bd_1"/>
</dbReference>
<evidence type="ECO:0000256" key="3">
    <source>
        <dbReference type="ARBA" id="ARBA00023125"/>
    </source>
</evidence>
<dbReference type="Gene3D" id="1.10.10.10">
    <property type="entry name" value="Winged helix-like DNA-binding domain superfamily/Winged helix DNA-binding domain"/>
    <property type="match status" value="1"/>
</dbReference>
<keyword evidence="7" id="KW-1185">Reference proteome</keyword>
<dbReference type="InterPro" id="IPR036390">
    <property type="entry name" value="WH_DNA-bd_sf"/>
</dbReference>
<dbReference type="EMBL" id="FUWM01000011">
    <property type="protein sequence ID" value="SJZ68672.1"/>
    <property type="molecule type" value="Genomic_DNA"/>
</dbReference>
<dbReference type="Pfam" id="PF08461">
    <property type="entry name" value="WHD_RNase_R"/>
    <property type="match status" value="1"/>
</dbReference>
<dbReference type="InterPro" id="IPR013767">
    <property type="entry name" value="PAS_fold"/>
</dbReference>
<dbReference type="InterPro" id="IPR013668">
    <property type="entry name" value="RNase_R_HTH_12"/>
</dbReference>
<dbReference type="Gene3D" id="1.10.8.60">
    <property type="match status" value="1"/>
</dbReference>
<sequence length="684" mass="77624">MSKKKELAIITMSEATNHLFKEQLTEVLKDKVNIVGYVINDLEEVVQVDLILSTNSLNGKVNKYVSKDSEVVFARRSLDISSLEKLIKISTGKQVLLVNNTKLAAQETETILKEAGIDHIELILSYPGKEVDDEIKLAITPEEVEYVPEGVEQIIDIGSRVLDLTTIVEVLIKLNLLDEKANLLVSKHIRQLVKLNKELDTNIKKVEKANKMLETVINHVHDGIIYINKREEVEVFNQMAEDFFEIKAEDVINKNVVDKVPNTKLHQVLRTGLEDINALQNVGDKKIVTTRVLVKQDEAIIGALATFKDITEVKKLEQNLRKKLKDKGHIAKYRFNDIIGESEAINKAIKKAKNLAKSESTILIQGESGTGKELFAQAIHNYSNRAEASFVAINCAAIPESLLESELFGYEDGAFTGAKKGGRPGVFEQAHTGTIFLDEIGDMPLNIQTRLLRVLQEKEVMRIGATKVAPIDIRVIAATNKDLKRLINENKFREDLYYRLNVLPLEIPNLNNRREDIPLLINFFLQRFNREDLVITKGTMSKLYNYNWEGNIRELENCVEYITQTCNNKVRLDALPPYLKNNHRINDGDLDELEKIKVDLKELGDIIEYKLILNELYLAKQLDEHIGRREIAKSAKINEVQLSSQMVRSRLKKLEKQGLVKIGRGRQGTEITDKGIQILKKLNS</sequence>
<dbReference type="Proteomes" id="UP000190625">
    <property type="component" value="Unassembled WGS sequence"/>
</dbReference>
<dbReference type="Pfam" id="PF00989">
    <property type="entry name" value="PAS"/>
    <property type="match status" value="1"/>
</dbReference>
<dbReference type="GO" id="GO:0005524">
    <property type="term" value="F:ATP binding"/>
    <property type="evidence" value="ECO:0007669"/>
    <property type="project" value="UniProtKB-KW"/>
</dbReference>
<dbReference type="GO" id="GO:0003677">
    <property type="term" value="F:DNA binding"/>
    <property type="evidence" value="ECO:0007669"/>
    <property type="project" value="UniProtKB-KW"/>
</dbReference>
<dbReference type="PANTHER" id="PTHR32071">
    <property type="entry name" value="TRANSCRIPTIONAL REGULATORY PROTEIN"/>
    <property type="match status" value="1"/>
</dbReference>